<feature type="region of interest" description="Disordered" evidence="1">
    <location>
        <begin position="1"/>
        <end position="46"/>
    </location>
</feature>
<dbReference type="AlphaFoldDB" id="A0A382Z418"/>
<accession>A0A382Z418</accession>
<name>A0A382Z418_9ZZZZ</name>
<reference evidence="2" key="1">
    <citation type="submission" date="2018-05" db="EMBL/GenBank/DDBJ databases">
        <authorList>
            <person name="Lanie J.A."/>
            <person name="Ng W.-L."/>
            <person name="Kazmierczak K.M."/>
            <person name="Andrzejewski T.M."/>
            <person name="Davidsen T.M."/>
            <person name="Wayne K.J."/>
            <person name="Tettelin H."/>
            <person name="Glass J.I."/>
            <person name="Rusch D."/>
            <person name="Podicherti R."/>
            <person name="Tsui H.-C.T."/>
            <person name="Winkler M.E."/>
        </authorList>
    </citation>
    <scope>NUCLEOTIDE SEQUENCE</scope>
</reference>
<feature type="compositionally biased region" description="Polar residues" evidence="1">
    <location>
        <begin position="7"/>
        <end position="18"/>
    </location>
</feature>
<proteinExistence type="predicted"/>
<evidence type="ECO:0000313" key="2">
    <source>
        <dbReference type="EMBL" id="SVD90252.1"/>
    </source>
</evidence>
<feature type="non-terminal residue" evidence="2">
    <location>
        <position position="120"/>
    </location>
</feature>
<organism evidence="2">
    <name type="scientific">marine metagenome</name>
    <dbReference type="NCBI Taxonomy" id="408172"/>
    <lineage>
        <taxon>unclassified sequences</taxon>
        <taxon>metagenomes</taxon>
        <taxon>ecological metagenomes</taxon>
    </lineage>
</organism>
<gene>
    <name evidence="2" type="ORF">METZ01_LOCUS443106</name>
</gene>
<evidence type="ECO:0000256" key="1">
    <source>
        <dbReference type="SAM" id="MobiDB-lite"/>
    </source>
</evidence>
<sequence>MARGTKGSLSKFKSSTTVGKPFRAAGADNPKHLAYQGKTPSDGGQRINIPFGLLGGGGKNVQYAEADYDRQMALMDKIGEMTTPWSTYGTLGETIVDAEGKKVTQTLSPELQAQYDALLQ</sequence>
<dbReference type="EMBL" id="UINC01180853">
    <property type="protein sequence ID" value="SVD90252.1"/>
    <property type="molecule type" value="Genomic_DNA"/>
</dbReference>
<protein>
    <submittedName>
        <fullName evidence="2">Uncharacterized protein</fullName>
    </submittedName>
</protein>